<dbReference type="Gene3D" id="3.30.420.280">
    <property type="match status" value="1"/>
</dbReference>
<sequence>MAFQRALTRPQMTIYNAGWDSNSRFRVAVCGRRFGKTYLAAEEIRRALRIAITRGIPPENEIWYGAPTYKQAKRIFWPRLKRFIPAQWLLMSPNESELTIRCKPYGHTVRIVGLDNYDSLRGTGLFFFLGDEWADVADAVWPEILRPMLATTQGHALFLGTPKGYGNFYDFYMKGQPGETKHAGWWSCLYTTIDGGNVPAHEINGARDTLDSRQYRQEYEASFENFSGRCLYSFSRSESVKKVARDPNSTLHIGLDFNINPMSATVWQENLDAGGQIITCQVDELVLSTSNTSEMGNEIKRRYGRFENDFSSSSRVALSHITIYPDPAGQARRTSSGGHTDISILRDFGFQIFIMNRAPPVRDRLNFTNAMFQNSLGIRKAFVSSHCSKSIESYERYSYKSGSSEPEKTGGFDHLVDATGYYFVARFGRDKFSTIKTSILNR</sequence>
<protein>
    <recommendedName>
        <fullName evidence="3">Terminase</fullName>
    </recommendedName>
</protein>
<gene>
    <name evidence="1" type="ORF">J2D73_13270</name>
</gene>
<organism evidence="1 2">
    <name type="scientific">Acetobacter sacchari</name>
    <dbReference type="NCBI Taxonomy" id="2661687"/>
    <lineage>
        <taxon>Bacteria</taxon>
        <taxon>Pseudomonadati</taxon>
        <taxon>Pseudomonadota</taxon>
        <taxon>Alphaproteobacteria</taxon>
        <taxon>Acetobacterales</taxon>
        <taxon>Acetobacteraceae</taxon>
        <taxon>Acetobacter</taxon>
    </lineage>
</organism>
<reference evidence="1 2" key="1">
    <citation type="submission" date="2021-03" db="EMBL/GenBank/DDBJ databases">
        <title>The complete genome sequence of Acetobacter sacchari TBRC 11175.</title>
        <authorList>
            <person name="Charoenyingcharoen P."/>
            <person name="Yukphan P."/>
        </authorList>
    </citation>
    <scope>NUCLEOTIDE SEQUENCE [LARGE SCALE GENOMIC DNA]</scope>
    <source>
        <strain evidence="1 2">TBRC 11175</strain>
    </source>
</reference>
<dbReference type="RefSeq" id="WP_207882012.1">
    <property type="nucleotide sequence ID" value="NZ_JAFVMF010000014.1"/>
</dbReference>
<name>A0ABS3LXW2_9PROT</name>
<proteinExistence type="predicted"/>
<dbReference type="Proteomes" id="UP000664771">
    <property type="component" value="Unassembled WGS sequence"/>
</dbReference>
<evidence type="ECO:0008006" key="3">
    <source>
        <dbReference type="Google" id="ProtNLM"/>
    </source>
</evidence>
<evidence type="ECO:0000313" key="2">
    <source>
        <dbReference type="Proteomes" id="UP000664771"/>
    </source>
</evidence>
<keyword evidence="2" id="KW-1185">Reference proteome</keyword>
<accession>A0ABS3LXW2</accession>
<evidence type="ECO:0000313" key="1">
    <source>
        <dbReference type="EMBL" id="MBO1360757.1"/>
    </source>
</evidence>
<dbReference type="EMBL" id="JAFVMF010000014">
    <property type="protein sequence ID" value="MBO1360757.1"/>
    <property type="molecule type" value="Genomic_DNA"/>
</dbReference>
<comment type="caution">
    <text evidence="1">The sequence shown here is derived from an EMBL/GenBank/DDBJ whole genome shotgun (WGS) entry which is preliminary data.</text>
</comment>
<dbReference type="InterPro" id="IPR027417">
    <property type="entry name" value="P-loop_NTPase"/>
</dbReference>
<dbReference type="Gene3D" id="3.40.50.300">
    <property type="entry name" value="P-loop containing nucleotide triphosphate hydrolases"/>
    <property type="match status" value="1"/>
</dbReference>